<name>A0AA48GJ36_9BACT</name>
<dbReference type="NCBIfam" id="NF004042">
    <property type="entry name" value="PRK05550.1"/>
    <property type="match status" value="1"/>
</dbReference>
<evidence type="ECO:0000256" key="3">
    <source>
        <dbReference type="ARBA" id="ARBA00024679"/>
    </source>
</evidence>
<evidence type="ECO:0000256" key="1">
    <source>
        <dbReference type="ARBA" id="ARBA00023002"/>
    </source>
</evidence>
<comment type="catalytic activity">
    <reaction evidence="4 8">
        <text>L-methionyl-[protein] + [thioredoxin]-disulfide + H2O = L-methionyl-(S)-S-oxide-[protein] + [thioredoxin]-dithiol</text>
        <dbReference type="Rhea" id="RHEA:14217"/>
        <dbReference type="Rhea" id="RHEA-COMP:10698"/>
        <dbReference type="Rhea" id="RHEA-COMP:10700"/>
        <dbReference type="Rhea" id="RHEA-COMP:12313"/>
        <dbReference type="Rhea" id="RHEA-COMP:12315"/>
        <dbReference type="ChEBI" id="CHEBI:15377"/>
        <dbReference type="ChEBI" id="CHEBI:16044"/>
        <dbReference type="ChEBI" id="CHEBI:29950"/>
        <dbReference type="ChEBI" id="CHEBI:44120"/>
        <dbReference type="ChEBI" id="CHEBI:50058"/>
        <dbReference type="EC" id="1.8.4.11"/>
    </reaction>
</comment>
<comment type="similarity">
    <text evidence="8">Belongs to the MsrA Met sulfoxide reductase family.</text>
</comment>
<feature type="active site" evidence="8">
    <location>
        <position position="196"/>
    </location>
</feature>
<reference evidence="11" key="1">
    <citation type="journal article" date="2023" name="Int. J. Syst. Evol. Microbiol.">
        <title>Mesoterricola silvestris gen. nov., sp. nov., Mesoterricola sediminis sp. nov., Geothrix oryzae sp. nov., Geothrix edaphica sp. nov., Geothrix rubra sp. nov., and Geothrix limicola sp. nov., six novel members of Acidobacteriota isolated from soils.</title>
        <authorList>
            <person name="Itoh H."/>
            <person name="Sugisawa Y."/>
            <person name="Mise K."/>
            <person name="Xu Z."/>
            <person name="Kuniyasu M."/>
            <person name="Ushijima N."/>
            <person name="Kawano K."/>
            <person name="Kobayashi E."/>
            <person name="Shiratori Y."/>
            <person name="Masuda Y."/>
            <person name="Senoo K."/>
        </authorList>
    </citation>
    <scope>NUCLEOTIDE SEQUENCE [LARGE SCALE GENOMIC DNA]</scope>
    <source>
        <strain evidence="11">W79</strain>
    </source>
</reference>
<dbReference type="SUPFAM" id="SSF51316">
    <property type="entry name" value="Mss4-like"/>
    <property type="match status" value="1"/>
</dbReference>
<dbReference type="AlphaFoldDB" id="A0AA48GJ36"/>
<comment type="catalytic activity">
    <reaction evidence="6 8">
        <text>[thioredoxin]-disulfide + L-methionine + H2O = L-methionine (S)-S-oxide + [thioredoxin]-dithiol</text>
        <dbReference type="Rhea" id="RHEA:19993"/>
        <dbReference type="Rhea" id="RHEA-COMP:10698"/>
        <dbReference type="Rhea" id="RHEA-COMP:10700"/>
        <dbReference type="ChEBI" id="CHEBI:15377"/>
        <dbReference type="ChEBI" id="CHEBI:29950"/>
        <dbReference type="ChEBI" id="CHEBI:50058"/>
        <dbReference type="ChEBI" id="CHEBI:57844"/>
        <dbReference type="ChEBI" id="CHEBI:58772"/>
        <dbReference type="EC" id="1.8.4.11"/>
    </reaction>
</comment>
<dbReference type="NCBIfam" id="TIGR00357">
    <property type="entry name" value="peptide-methionine (R)-S-oxide reductase MsrB"/>
    <property type="match status" value="1"/>
</dbReference>
<dbReference type="InterPro" id="IPR011057">
    <property type="entry name" value="Mss4-like_sf"/>
</dbReference>
<dbReference type="PANTHER" id="PTHR43774:SF1">
    <property type="entry name" value="PEPTIDE METHIONINE SULFOXIDE REDUCTASE MSRA 2"/>
    <property type="match status" value="1"/>
</dbReference>
<dbReference type="KEGG" id="msil:METEAL_11980"/>
<dbReference type="Gene3D" id="2.170.150.20">
    <property type="entry name" value="Peptide methionine sulfoxide reductase"/>
    <property type="match status" value="1"/>
</dbReference>
<dbReference type="SUPFAM" id="SSF55068">
    <property type="entry name" value="Peptide methionine sulfoxide reductase"/>
    <property type="match status" value="1"/>
</dbReference>
<evidence type="ECO:0000256" key="2">
    <source>
        <dbReference type="ARBA" id="ARBA00023268"/>
    </source>
</evidence>
<dbReference type="GO" id="GO:0008113">
    <property type="term" value="F:peptide-methionine (S)-S-oxide reductase activity"/>
    <property type="evidence" value="ECO:0007669"/>
    <property type="project" value="UniProtKB-UniRule"/>
</dbReference>
<dbReference type="NCBIfam" id="TIGR00401">
    <property type="entry name" value="msrA"/>
    <property type="match status" value="1"/>
</dbReference>
<dbReference type="InterPro" id="IPR036509">
    <property type="entry name" value="Met_Sox_Rdtase_MsrA_sf"/>
</dbReference>
<dbReference type="HAMAP" id="MF_01400">
    <property type="entry name" value="MsrB"/>
    <property type="match status" value="1"/>
</dbReference>
<dbReference type="InterPro" id="IPR002569">
    <property type="entry name" value="Met_Sox_Rdtase_MsrA_dom"/>
</dbReference>
<comment type="function">
    <text evidence="3 8">Has an important function as a repair enzyme for proteins that have been inactivated by oxidation. Catalyzes the reversible oxidation-reduction of methionine sulfoxide in proteins to methionine.</text>
</comment>
<keyword evidence="11" id="KW-1185">Reference proteome</keyword>
<evidence type="ECO:0000313" key="11">
    <source>
        <dbReference type="Proteomes" id="UP001238179"/>
    </source>
</evidence>
<dbReference type="Pfam" id="PF01641">
    <property type="entry name" value="SelR"/>
    <property type="match status" value="1"/>
</dbReference>
<keyword evidence="2" id="KW-0511">Multifunctional enzyme</keyword>
<proteinExistence type="inferred from homology"/>
<dbReference type="EC" id="1.8.4.12" evidence="7"/>
<evidence type="ECO:0000259" key="9">
    <source>
        <dbReference type="PROSITE" id="PS51790"/>
    </source>
</evidence>
<dbReference type="Gene3D" id="3.30.1060.10">
    <property type="entry name" value="Peptide methionine sulphoxide reductase MsrA"/>
    <property type="match status" value="1"/>
</dbReference>
<dbReference type="PROSITE" id="PS51790">
    <property type="entry name" value="MSRB"/>
    <property type="match status" value="1"/>
</dbReference>
<comment type="similarity">
    <text evidence="7">Belongs to the MsrB Met sulfoxide reductase family.</text>
</comment>
<protein>
    <recommendedName>
        <fullName evidence="7 8">Multifunctional fusion protein</fullName>
    </recommendedName>
    <domain>
        <recommendedName>
            <fullName evidence="8">Peptide methionine sulfoxide reductase MsrA</fullName>
            <shortName evidence="8">Protein-methionine-S-oxide reductase</shortName>
            <ecNumber evidence="8">1.8.4.11</ecNumber>
        </recommendedName>
        <alternativeName>
            <fullName evidence="8">Peptide-methionine (S)-S-oxide reductase</fullName>
            <shortName evidence="8">Peptide Met(O) reductase</shortName>
        </alternativeName>
    </domain>
    <domain>
        <recommendedName>
            <fullName evidence="7">Peptide methionine sulfoxide reductase MsrB</fullName>
            <ecNumber evidence="7">1.8.4.12</ecNumber>
        </recommendedName>
        <alternativeName>
            <fullName evidence="7">Peptide-methionine (R)-S-oxide reductase</fullName>
        </alternativeName>
    </domain>
</protein>
<dbReference type="Proteomes" id="UP001238179">
    <property type="component" value="Chromosome"/>
</dbReference>
<evidence type="ECO:0000313" key="10">
    <source>
        <dbReference type="EMBL" id="BDU72024.1"/>
    </source>
</evidence>
<comment type="catalytic activity">
    <reaction evidence="5 7">
        <text>L-methionyl-[protein] + [thioredoxin]-disulfide + H2O = L-methionyl-(R)-S-oxide-[protein] + [thioredoxin]-dithiol</text>
        <dbReference type="Rhea" id="RHEA:24164"/>
        <dbReference type="Rhea" id="RHEA-COMP:10698"/>
        <dbReference type="Rhea" id="RHEA-COMP:10700"/>
        <dbReference type="Rhea" id="RHEA-COMP:12313"/>
        <dbReference type="Rhea" id="RHEA-COMP:12314"/>
        <dbReference type="ChEBI" id="CHEBI:15377"/>
        <dbReference type="ChEBI" id="CHEBI:16044"/>
        <dbReference type="ChEBI" id="CHEBI:29950"/>
        <dbReference type="ChEBI" id="CHEBI:45764"/>
        <dbReference type="ChEBI" id="CHEBI:50058"/>
        <dbReference type="EC" id="1.8.4.12"/>
    </reaction>
</comment>
<feature type="active site" description="Nucleophile" evidence="7">
    <location>
        <position position="154"/>
    </location>
</feature>
<evidence type="ECO:0000256" key="8">
    <source>
        <dbReference type="HAMAP-Rule" id="MF_01401"/>
    </source>
</evidence>
<dbReference type="Pfam" id="PF01625">
    <property type="entry name" value="PMSR"/>
    <property type="match status" value="1"/>
</dbReference>
<dbReference type="GO" id="GO:0033743">
    <property type="term" value="F:peptide-methionine (R)-S-oxide reductase activity"/>
    <property type="evidence" value="ECO:0007669"/>
    <property type="project" value="UniProtKB-UniRule"/>
</dbReference>
<dbReference type="PANTHER" id="PTHR43774">
    <property type="entry name" value="PEPTIDE METHIONINE SULFOXIDE REDUCTASE"/>
    <property type="match status" value="1"/>
</dbReference>
<dbReference type="EC" id="1.8.4.11" evidence="8"/>
<gene>
    <name evidence="8 10" type="primary">msrA</name>
    <name evidence="7" type="synonym">msrB</name>
    <name evidence="10" type="ORF">METEAL_11980</name>
</gene>
<dbReference type="FunFam" id="2.170.150.20:FF:000003">
    <property type="entry name" value="Peptide methionine sulfoxide reductase MsrB"/>
    <property type="match status" value="1"/>
</dbReference>
<dbReference type="InterPro" id="IPR002579">
    <property type="entry name" value="Met_Sox_Rdtase_MsrB_dom"/>
</dbReference>
<organism evidence="10 11">
    <name type="scientific">Mesoterricola silvestris</name>
    <dbReference type="NCBI Taxonomy" id="2927979"/>
    <lineage>
        <taxon>Bacteria</taxon>
        <taxon>Pseudomonadati</taxon>
        <taxon>Acidobacteriota</taxon>
        <taxon>Holophagae</taxon>
        <taxon>Holophagales</taxon>
        <taxon>Holophagaceae</taxon>
        <taxon>Mesoterricola</taxon>
    </lineage>
</organism>
<dbReference type="EMBL" id="AP027080">
    <property type="protein sequence ID" value="BDU72024.1"/>
    <property type="molecule type" value="Genomic_DNA"/>
</dbReference>
<accession>A0AA48GJ36</accession>
<sequence>MGTRNAVLLGVVLLGLGALGAVGLGGKNKGMEARVEQGGKKTKEELKKVLTPEQYRVTQEAGTEAPFTGEYWNSKGDGIYVDVVSGKALFSSKDKFDSGCGWPSFTKPLEPGEVVERRDVSHGMVRTEVRSRDADSHLGHVFDDGPAPTGQRYCINSASLRFVPVADLEARGYGQYLALFGLAPSRKEVATLAGGCFWGMEDLVRERPGVIKTRVGYTGGTTQHPVYEDVHTGTTGHAEAIEVTFDPARTSYEALLKFFFTIHDPTTPNRQGNDIGTQYRSAIFYHDEAQRKTAEKVKAEVEASGKWKRPLTTEIAAAGTFWPAEEYHQDYLKKHPGGYTCHYIRPFTF</sequence>
<evidence type="ECO:0000256" key="6">
    <source>
        <dbReference type="ARBA" id="ARBA00048782"/>
    </source>
</evidence>
<evidence type="ECO:0000256" key="7">
    <source>
        <dbReference type="HAMAP-Rule" id="MF_01400"/>
    </source>
</evidence>
<feature type="domain" description="MsrB" evidence="9">
    <location>
        <begin position="43"/>
        <end position="165"/>
    </location>
</feature>
<evidence type="ECO:0000256" key="5">
    <source>
        <dbReference type="ARBA" id="ARBA00048488"/>
    </source>
</evidence>
<keyword evidence="1 7" id="KW-0560">Oxidoreductase</keyword>
<evidence type="ECO:0000256" key="4">
    <source>
        <dbReference type="ARBA" id="ARBA00047806"/>
    </source>
</evidence>
<dbReference type="HAMAP" id="MF_01401">
    <property type="entry name" value="MsrA"/>
    <property type="match status" value="1"/>
</dbReference>
<comment type="caution">
    <text evidence="7">Lacks conserved residue(s) required for the propagation of feature annotation.</text>
</comment>